<dbReference type="GO" id="GO:0046872">
    <property type="term" value="F:metal ion binding"/>
    <property type="evidence" value="ECO:0007669"/>
    <property type="project" value="UniProtKB-KW"/>
</dbReference>
<evidence type="ECO:0000256" key="2">
    <source>
        <dbReference type="ARBA" id="ARBA00022649"/>
    </source>
</evidence>
<comment type="cofactor">
    <cofactor evidence="1">
        <name>Mg(2+)</name>
        <dbReference type="ChEBI" id="CHEBI:18420"/>
    </cofactor>
</comment>
<keyword evidence="5" id="KW-0378">Hydrolase</keyword>
<dbReference type="AlphaFoldDB" id="A0A6J4PWV3"/>
<evidence type="ECO:0000259" key="8">
    <source>
        <dbReference type="Pfam" id="PF01850"/>
    </source>
</evidence>
<dbReference type="EMBL" id="CADCUQ010000736">
    <property type="protein sequence ID" value="CAA9426453.1"/>
    <property type="molecule type" value="Genomic_DNA"/>
</dbReference>
<organism evidence="9">
    <name type="scientific">uncultured Phycisphaerae bacterium</name>
    <dbReference type="NCBI Taxonomy" id="904963"/>
    <lineage>
        <taxon>Bacteria</taxon>
        <taxon>Pseudomonadati</taxon>
        <taxon>Planctomycetota</taxon>
        <taxon>Phycisphaerae</taxon>
        <taxon>environmental samples</taxon>
    </lineage>
</organism>
<keyword evidence="3" id="KW-0540">Nuclease</keyword>
<evidence type="ECO:0000313" key="9">
    <source>
        <dbReference type="EMBL" id="CAA9426453.1"/>
    </source>
</evidence>
<dbReference type="Gene3D" id="3.40.50.1010">
    <property type="entry name" value="5'-nuclease"/>
    <property type="match status" value="1"/>
</dbReference>
<evidence type="ECO:0000256" key="7">
    <source>
        <dbReference type="ARBA" id="ARBA00038093"/>
    </source>
</evidence>
<gene>
    <name evidence="9" type="ORF">AVDCRST_MAG64-3214</name>
</gene>
<feature type="domain" description="PIN" evidence="8">
    <location>
        <begin position="13"/>
        <end position="133"/>
    </location>
</feature>
<evidence type="ECO:0000256" key="5">
    <source>
        <dbReference type="ARBA" id="ARBA00022801"/>
    </source>
</evidence>
<reference evidence="9" key="1">
    <citation type="submission" date="2020-02" db="EMBL/GenBank/DDBJ databases">
        <authorList>
            <person name="Meier V. D."/>
        </authorList>
    </citation>
    <scope>NUCLEOTIDE SEQUENCE</scope>
    <source>
        <strain evidence="9">AVDCRST_MAG64</strain>
    </source>
</reference>
<protein>
    <recommendedName>
        <fullName evidence="8">PIN domain-containing protein</fullName>
    </recommendedName>
</protein>
<dbReference type="InterPro" id="IPR050556">
    <property type="entry name" value="Type_II_TA_system_RNase"/>
</dbReference>
<dbReference type="PANTHER" id="PTHR33653:SF1">
    <property type="entry name" value="RIBONUCLEASE VAPC2"/>
    <property type="match status" value="1"/>
</dbReference>
<evidence type="ECO:0000256" key="6">
    <source>
        <dbReference type="ARBA" id="ARBA00022842"/>
    </source>
</evidence>
<keyword evidence="4" id="KW-0479">Metal-binding</keyword>
<evidence type="ECO:0000256" key="1">
    <source>
        <dbReference type="ARBA" id="ARBA00001946"/>
    </source>
</evidence>
<keyword evidence="2" id="KW-1277">Toxin-antitoxin system</keyword>
<dbReference type="InterPro" id="IPR029060">
    <property type="entry name" value="PIN-like_dom_sf"/>
</dbReference>
<dbReference type="GO" id="GO:0004518">
    <property type="term" value="F:nuclease activity"/>
    <property type="evidence" value="ECO:0007669"/>
    <property type="project" value="UniProtKB-KW"/>
</dbReference>
<dbReference type="GO" id="GO:0016787">
    <property type="term" value="F:hydrolase activity"/>
    <property type="evidence" value="ECO:0007669"/>
    <property type="project" value="UniProtKB-KW"/>
</dbReference>
<dbReference type="InterPro" id="IPR002716">
    <property type="entry name" value="PIN_dom"/>
</dbReference>
<accession>A0A6J4PWV3</accession>
<evidence type="ECO:0000256" key="4">
    <source>
        <dbReference type="ARBA" id="ARBA00022723"/>
    </source>
</evidence>
<name>A0A6J4PWV3_9BACT</name>
<dbReference type="SUPFAM" id="SSF88723">
    <property type="entry name" value="PIN domain-like"/>
    <property type="match status" value="1"/>
</dbReference>
<sequence>MILLDTDHMTVIRYAESARHASLTSRMAAAADETFATTIVSAEEQMRGWLVMINKAPDARRQVPAYERLLALFSFYAAWQVVPFDELAADRFERLRASRVRIGTQDLKIASTALSRGATLLSANRKDFEKVPGLRVENWLS</sequence>
<dbReference type="CDD" id="cd09881">
    <property type="entry name" value="PIN_VapC4-5_FitB-like"/>
    <property type="match status" value="1"/>
</dbReference>
<dbReference type="PANTHER" id="PTHR33653">
    <property type="entry name" value="RIBONUCLEASE VAPC2"/>
    <property type="match status" value="1"/>
</dbReference>
<evidence type="ECO:0000256" key="3">
    <source>
        <dbReference type="ARBA" id="ARBA00022722"/>
    </source>
</evidence>
<keyword evidence="6" id="KW-0460">Magnesium</keyword>
<proteinExistence type="inferred from homology"/>
<dbReference type="Pfam" id="PF01850">
    <property type="entry name" value="PIN"/>
    <property type="match status" value="1"/>
</dbReference>
<comment type="similarity">
    <text evidence="7">Belongs to the PINc/VapC protein family.</text>
</comment>